<proteinExistence type="predicted"/>
<comment type="caution">
    <text evidence="1">The sequence shown here is derived from an EMBL/GenBank/DDBJ whole genome shotgun (WGS) entry which is preliminary data.</text>
</comment>
<dbReference type="EMBL" id="CM023480">
    <property type="protein sequence ID" value="KAH7970931.1"/>
    <property type="molecule type" value="Genomic_DNA"/>
</dbReference>
<dbReference type="Proteomes" id="UP000821865">
    <property type="component" value="Chromosome 11"/>
</dbReference>
<accession>A0ACB8DJU4</accession>
<protein>
    <submittedName>
        <fullName evidence="1">Uncharacterized protein</fullName>
    </submittedName>
</protein>
<gene>
    <name evidence="1" type="ORF">HPB49_016908</name>
</gene>
<evidence type="ECO:0000313" key="2">
    <source>
        <dbReference type="Proteomes" id="UP000821865"/>
    </source>
</evidence>
<evidence type="ECO:0000313" key="1">
    <source>
        <dbReference type="EMBL" id="KAH7970931.1"/>
    </source>
</evidence>
<keyword evidence="2" id="KW-1185">Reference proteome</keyword>
<organism evidence="1 2">
    <name type="scientific">Dermacentor silvarum</name>
    <name type="common">Tick</name>
    <dbReference type="NCBI Taxonomy" id="543639"/>
    <lineage>
        <taxon>Eukaryota</taxon>
        <taxon>Metazoa</taxon>
        <taxon>Ecdysozoa</taxon>
        <taxon>Arthropoda</taxon>
        <taxon>Chelicerata</taxon>
        <taxon>Arachnida</taxon>
        <taxon>Acari</taxon>
        <taxon>Parasitiformes</taxon>
        <taxon>Ixodida</taxon>
        <taxon>Ixodoidea</taxon>
        <taxon>Ixodidae</taxon>
        <taxon>Rhipicephalinae</taxon>
        <taxon>Dermacentor</taxon>
    </lineage>
</organism>
<reference evidence="1" key="1">
    <citation type="submission" date="2020-05" db="EMBL/GenBank/DDBJ databases">
        <title>Large-scale comparative analyses of tick genomes elucidate their genetic diversity and vector capacities.</title>
        <authorList>
            <person name="Jia N."/>
            <person name="Wang J."/>
            <person name="Shi W."/>
            <person name="Du L."/>
            <person name="Sun Y."/>
            <person name="Zhan W."/>
            <person name="Jiang J."/>
            <person name="Wang Q."/>
            <person name="Zhang B."/>
            <person name="Ji P."/>
            <person name="Sakyi L.B."/>
            <person name="Cui X."/>
            <person name="Yuan T."/>
            <person name="Jiang B."/>
            <person name="Yang W."/>
            <person name="Lam T.T.-Y."/>
            <person name="Chang Q."/>
            <person name="Ding S."/>
            <person name="Wang X."/>
            <person name="Zhu J."/>
            <person name="Ruan X."/>
            <person name="Zhao L."/>
            <person name="Wei J."/>
            <person name="Que T."/>
            <person name="Du C."/>
            <person name="Cheng J."/>
            <person name="Dai P."/>
            <person name="Han X."/>
            <person name="Huang E."/>
            <person name="Gao Y."/>
            <person name="Liu J."/>
            <person name="Shao H."/>
            <person name="Ye R."/>
            <person name="Li L."/>
            <person name="Wei W."/>
            <person name="Wang X."/>
            <person name="Wang C."/>
            <person name="Yang T."/>
            <person name="Huo Q."/>
            <person name="Li W."/>
            <person name="Guo W."/>
            <person name="Chen H."/>
            <person name="Zhou L."/>
            <person name="Ni X."/>
            <person name="Tian J."/>
            <person name="Zhou Y."/>
            <person name="Sheng Y."/>
            <person name="Liu T."/>
            <person name="Pan Y."/>
            <person name="Xia L."/>
            <person name="Li J."/>
            <person name="Zhao F."/>
            <person name="Cao W."/>
        </authorList>
    </citation>
    <scope>NUCLEOTIDE SEQUENCE</scope>
    <source>
        <strain evidence="1">Dsil-2018</strain>
    </source>
</reference>
<name>A0ACB8DJU4_DERSI</name>
<sequence length="426" mass="47152">MVQGARGHILSAGDAAADTVHPNKVTQAARIPPSPDLRRAKRRSPRHDRDSRCSRVAREDLETPSRTTSTLLMSPDGSNASAGLPQIIDEDDLPEDYDYEESAWRFDLADLIPTAVVYGATLLLGLVGNLLIVYTVARFPRMRSISNLFLASLASADLLIVLLCVPVKFGQLFSYTWTLGELGCKLLLYVQHVSMICSVLNLTFLSIERFTWRWVCGGEPTGACVTRPVPGAWRSFEIYMLILVLCIPTLVMGYAYAKICAQLWMVVRERAHLTSGSACTEMLEKAPGKQGFSINGDKRFLGKPSRADEDTVKQVIKMLILVVSLFVLCWAPILILNVLTAFGSVSALNYSYLKPLRTCFHLLSYLNSCVNPLVYGFMSRSFRVSFRDALLGCLRQGGAPQRGTTMRLSRTRTTSLSMGRSATYVT</sequence>